<feature type="signal peptide" evidence="1">
    <location>
        <begin position="1"/>
        <end position="21"/>
    </location>
</feature>
<dbReference type="Proteomes" id="UP001157974">
    <property type="component" value="Unassembled WGS sequence"/>
</dbReference>
<keyword evidence="1" id="KW-0732">Signal</keyword>
<proteinExistence type="predicted"/>
<sequence length="176" mass="19459">MASKALIIGLSVVLLSLLVDTVPVSIRREWTMTAGKSRVKLMAHYESVRLMEHQNERTGTAVLALAVDADGASELLMTVNGRRQAGGRFEIRVQGADSRDSSESQREEESTDVLWWFGHFETSDRRALEISPQTKCVDVSVLHNDVVDAFQILSDGVTTNEYVDARKGSSISFCRA</sequence>
<protein>
    <submittedName>
        <fullName evidence="2">Uncharacterized protein</fullName>
    </submittedName>
</protein>
<gene>
    <name evidence="2" type="ORF">NDN08_001915</name>
</gene>
<dbReference type="AlphaFoldDB" id="A0AAV8UWD3"/>
<name>A0AAV8UWD3_9RHOD</name>
<dbReference type="EMBL" id="JAMWBK010000005">
    <property type="protein sequence ID" value="KAJ8905408.1"/>
    <property type="molecule type" value="Genomic_DNA"/>
</dbReference>
<organism evidence="2 3">
    <name type="scientific">Rhodosorus marinus</name>
    <dbReference type="NCBI Taxonomy" id="101924"/>
    <lineage>
        <taxon>Eukaryota</taxon>
        <taxon>Rhodophyta</taxon>
        <taxon>Stylonematophyceae</taxon>
        <taxon>Stylonematales</taxon>
        <taxon>Stylonemataceae</taxon>
        <taxon>Rhodosorus</taxon>
    </lineage>
</organism>
<evidence type="ECO:0000313" key="2">
    <source>
        <dbReference type="EMBL" id="KAJ8905408.1"/>
    </source>
</evidence>
<accession>A0AAV8UWD3</accession>
<evidence type="ECO:0000256" key="1">
    <source>
        <dbReference type="SAM" id="SignalP"/>
    </source>
</evidence>
<evidence type="ECO:0000313" key="3">
    <source>
        <dbReference type="Proteomes" id="UP001157974"/>
    </source>
</evidence>
<comment type="caution">
    <text evidence="2">The sequence shown here is derived from an EMBL/GenBank/DDBJ whole genome shotgun (WGS) entry which is preliminary data.</text>
</comment>
<keyword evidence="3" id="KW-1185">Reference proteome</keyword>
<reference evidence="2 3" key="1">
    <citation type="journal article" date="2023" name="Nat. Commun.">
        <title>Origin of minicircular mitochondrial genomes in red algae.</title>
        <authorList>
            <person name="Lee Y."/>
            <person name="Cho C.H."/>
            <person name="Lee Y.M."/>
            <person name="Park S.I."/>
            <person name="Yang J.H."/>
            <person name="West J.A."/>
            <person name="Bhattacharya D."/>
            <person name="Yoon H.S."/>
        </authorList>
    </citation>
    <scope>NUCLEOTIDE SEQUENCE [LARGE SCALE GENOMIC DNA]</scope>
    <source>
        <strain evidence="2 3">CCMP1338</strain>
        <tissue evidence="2">Whole cell</tissue>
    </source>
</reference>
<feature type="chain" id="PRO_5044012483" evidence="1">
    <location>
        <begin position="22"/>
        <end position="176"/>
    </location>
</feature>